<keyword evidence="3" id="KW-1185">Reference proteome</keyword>
<sequence length="109" mass="11816">MQRRTIKRAAALSSALMATGIALMPLSAQPAFASSSATHVSSAAVAPEQNGYRQGFRQGFRDGFSDARYDCDRDGYSSDYGSGHDSSWARGYIDGYGQGYNSAYDRYCD</sequence>
<keyword evidence="2" id="KW-0282">Flagellum</keyword>
<evidence type="ECO:0000313" key="3">
    <source>
        <dbReference type="Proteomes" id="UP000585836"/>
    </source>
</evidence>
<dbReference type="Proteomes" id="UP000585836">
    <property type="component" value="Unassembled WGS sequence"/>
</dbReference>
<accession>A0A7W9PNZ7</accession>
<name>A0A7W9PNZ7_9ACTN</name>
<keyword evidence="2" id="KW-0966">Cell projection</keyword>
<proteinExistence type="predicted"/>
<reference evidence="2 3" key="1">
    <citation type="submission" date="2020-08" db="EMBL/GenBank/DDBJ databases">
        <title>Genomic Encyclopedia of Type Strains, Phase III (KMG-III): the genomes of soil and plant-associated and newly described type strains.</title>
        <authorList>
            <person name="Whitman W."/>
        </authorList>
    </citation>
    <scope>NUCLEOTIDE SEQUENCE [LARGE SCALE GENOMIC DNA]</scope>
    <source>
        <strain evidence="2 3">CECT 3313</strain>
    </source>
</reference>
<organism evidence="2 3">
    <name type="scientific">Streptomyces echinatus</name>
    <dbReference type="NCBI Taxonomy" id="67293"/>
    <lineage>
        <taxon>Bacteria</taxon>
        <taxon>Bacillati</taxon>
        <taxon>Actinomycetota</taxon>
        <taxon>Actinomycetes</taxon>
        <taxon>Kitasatosporales</taxon>
        <taxon>Streptomycetaceae</taxon>
        <taxon>Streptomyces</taxon>
    </lineage>
</organism>
<feature type="signal peptide" evidence="1">
    <location>
        <begin position="1"/>
        <end position="33"/>
    </location>
</feature>
<dbReference type="EMBL" id="JACHJK010000001">
    <property type="protein sequence ID" value="MBB5925268.1"/>
    <property type="molecule type" value="Genomic_DNA"/>
</dbReference>
<evidence type="ECO:0000313" key="2">
    <source>
        <dbReference type="EMBL" id="MBB5925268.1"/>
    </source>
</evidence>
<evidence type="ECO:0000256" key="1">
    <source>
        <dbReference type="SAM" id="SignalP"/>
    </source>
</evidence>
<protein>
    <submittedName>
        <fullName evidence="2">Flagellar biosynthesis/type III secretory pathway protein FliH</fullName>
    </submittedName>
</protein>
<comment type="caution">
    <text evidence="2">The sequence shown here is derived from an EMBL/GenBank/DDBJ whole genome shotgun (WGS) entry which is preliminary data.</text>
</comment>
<keyword evidence="1" id="KW-0732">Signal</keyword>
<dbReference type="AlphaFoldDB" id="A0A7W9PNZ7"/>
<dbReference type="RefSeq" id="WP_184960853.1">
    <property type="nucleotide sequence ID" value="NZ_BAAAWF010000033.1"/>
</dbReference>
<feature type="chain" id="PRO_5031369361" evidence="1">
    <location>
        <begin position="34"/>
        <end position="109"/>
    </location>
</feature>
<keyword evidence="2" id="KW-0969">Cilium</keyword>
<gene>
    <name evidence="2" type="ORF">FHS34_000703</name>
</gene>